<dbReference type="Pfam" id="PF12756">
    <property type="entry name" value="zf-C2H2_2"/>
    <property type="match status" value="1"/>
</dbReference>
<dbReference type="InterPro" id="IPR040025">
    <property type="entry name" value="Znf622/Rei1/Reh1"/>
</dbReference>
<evidence type="ECO:0000313" key="4">
    <source>
        <dbReference type="Proteomes" id="UP000030763"/>
    </source>
</evidence>
<organism evidence="3 4">
    <name type="scientific">Eimeria maxima</name>
    <name type="common">Coccidian parasite</name>
    <dbReference type="NCBI Taxonomy" id="5804"/>
    <lineage>
        <taxon>Eukaryota</taxon>
        <taxon>Sar</taxon>
        <taxon>Alveolata</taxon>
        <taxon>Apicomplexa</taxon>
        <taxon>Conoidasida</taxon>
        <taxon>Coccidia</taxon>
        <taxon>Eucoccidiorida</taxon>
        <taxon>Eimeriorina</taxon>
        <taxon>Eimeriidae</taxon>
        <taxon>Eimeria</taxon>
    </lineage>
</organism>
<protein>
    <recommendedName>
        <fullName evidence="2">ZN622/Rei1/Reh1 zinc finger C2H2-type domain-containing protein</fullName>
    </recommendedName>
</protein>
<reference evidence="3" key="2">
    <citation type="submission" date="2013-10" db="EMBL/GenBank/DDBJ databases">
        <authorList>
            <person name="Aslett M."/>
        </authorList>
    </citation>
    <scope>NUCLEOTIDE SEQUENCE [LARGE SCALE GENOMIC DNA]</scope>
    <source>
        <strain evidence="3">Weybridge</strain>
    </source>
</reference>
<feature type="domain" description="ZN622/Rei1/Reh1 zinc finger C2H2-type" evidence="2">
    <location>
        <begin position="127"/>
        <end position="216"/>
    </location>
</feature>
<dbReference type="GO" id="GO:0042273">
    <property type="term" value="P:ribosomal large subunit biogenesis"/>
    <property type="evidence" value="ECO:0007669"/>
    <property type="project" value="TreeGrafter"/>
</dbReference>
<accession>U6MFI8</accession>
<dbReference type="RefSeq" id="XP_013338463.1">
    <property type="nucleotide sequence ID" value="XM_013483009.1"/>
</dbReference>
<name>U6MFI8_EIMMA</name>
<evidence type="ECO:0000313" key="3">
    <source>
        <dbReference type="EMBL" id="CDJ61813.1"/>
    </source>
</evidence>
<dbReference type="GeneID" id="25334167"/>
<sequence length="431" mass="49751">MRRRSQQLPVVTIYEFERKIELLRLARQYAEGEGPLGAFQPLTSEGPQTLSGAAAEFHAAVRCNKKGRDHLKKPHTQQQLRPEKGSAEAATETDERTAAAKAAAAAWRAALQQYPERCNLFEQMPAFASAAENVNYMRKAYGFFIPDEEYCVNTAGLLRCLWREQQQQPRCLLCCKRFRGIRAAMQHMQQQRHFQLKWSEEQQDLLHRFYDYKKSYYELLERLGASKALQLQAHSNEGSEQSNPAEVAGDAEVAEITVEEESEWEDCSSDDGNGTTAASEQQKLEALLKARGWRHARVTDEGHLQLPNGQEVLHRSHAIFCRQRLRRFGPQLAEQCVLQDMAGVPPEHALDIRKQSLALCKREKLQRHLRMVGGEFSLQQPKRPLLQPQQRRLAWRREAEQQRKWQHQRMKLGIKANTLQRTILKETKFFL</sequence>
<dbReference type="EMBL" id="HG722238">
    <property type="protein sequence ID" value="CDJ61813.1"/>
    <property type="molecule type" value="Genomic_DNA"/>
</dbReference>
<reference evidence="3" key="1">
    <citation type="submission" date="2013-10" db="EMBL/GenBank/DDBJ databases">
        <title>Genomic analysis of the causative agents of coccidiosis in chickens.</title>
        <authorList>
            <person name="Reid A.J."/>
            <person name="Blake D."/>
            <person name="Billington K."/>
            <person name="Browne H."/>
            <person name="Dunn M."/>
            <person name="Hung S."/>
            <person name="Kawahara F."/>
            <person name="Miranda-Saavedra D."/>
            <person name="Mourier T."/>
            <person name="Nagra H."/>
            <person name="Otto T.D."/>
            <person name="Rawlings N."/>
            <person name="Sanchez A."/>
            <person name="Sanders M."/>
            <person name="Subramaniam C."/>
            <person name="Tay Y."/>
            <person name="Dear P."/>
            <person name="Doerig C."/>
            <person name="Gruber A."/>
            <person name="Parkinson J."/>
            <person name="Shirley M."/>
            <person name="Wan K.L."/>
            <person name="Berriman M."/>
            <person name="Tomley F."/>
            <person name="Pain A."/>
        </authorList>
    </citation>
    <scope>NUCLEOTIDE SEQUENCE [LARGE SCALE GENOMIC DNA]</scope>
    <source>
        <strain evidence="3">Weybridge</strain>
    </source>
</reference>
<dbReference type="InterPro" id="IPR041661">
    <property type="entry name" value="ZN622/Rei1/Reh1_Znf-C2H2"/>
</dbReference>
<dbReference type="OrthoDB" id="19329at2759"/>
<dbReference type="PANTHER" id="PTHR13182:SF8">
    <property type="entry name" value="CYTOPLASMIC 60S SUBUNIT BIOGENESIS FACTOR ZNF622"/>
    <property type="match status" value="1"/>
</dbReference>
<dbReference type="OMA" id="SHAIFCR"/>
<feature type="region of interest" description="Disordered" evidence="1">
    <location>
        <begin position="67"/>
        <end position="93"/>
    </location>
</feature>
<dbReference type="PANTHER" id="PTHR13182">
    <property type="entry name" value="ZINC FINGER PROTEIN 622"/>
    <property type="match status" value="1"/>
</dbReference>
<gene>
    <name evidence="3" type="ORF">EMWEY_00001810</name>
</gene>
<evidence type="ECO:0000256" key="1">
    <source>
        <dbReference type="SAM" id="MobiDB-lite"/>
    </source>
</evidence>
<dbReference type="AlphaFoldDB" id="U6MFI8"/>
<dbReference type="VEuPathDB" id="ToxoDB:EMWEY_00001810"/>
<dbReference type="GO" id="GO:0030687">
    <property type="term" value="C:preribosome, large subunit precursor"/>
    <property type="evidence" value="ECO:0007669"/>
    <property type="project" value="TreeGrafter"/>
</dbReference>
<proteinExistence type="predicted"/>
<evidence type="ECO:0000259" key="2">
    <source>
        <dbReference type="Pfam" id="PF12756"/>
    </source>
</evidence>
<keyword evidence="4" id="KW-1185">Reference proteome</keyword>
<dbReference type="Proteomes" id="UP000030763">
    <property type="component" value="Unassembled WGS sequence"/>
</dbReference>